<reference evidence="5 6" key="1">
    <citation type="journal article" date="2018" name="Evol. Lett.">
        <title>Horizontal gene cluster transfer increased hallucinogenic mushroom diversity.</title>
        <authorList>
            <person name="Reynolds H.T."/>
            <person name="Vijayakumar V."/>
            <person name="Gluck-Thaler E."/>
            <person name="Korotkin H.B."/>
            <person name="Matheny P.B."/>
            <person name="Slot J.C."/>
        </authorList>
    </citation>
    <scope>NUCLEOTIDE SEQUENCE [LARGE SCALE GENOMIC DNA]</scope>
    <source>
        <strain evidence="5 6">SRW20</strain>
    </source>
</reference>
<feature type="compositionally biased region" description="Basic and acidic residues" evidence="3">
    <location>
        <begin position="201"/>
        <end position="210"/>
    </location>
</feature>
<feature type="compositionally biased region" description="Basic and acidic residues" evidence="3">
    <location>
        <begin position="392"/>
        <end position="401"/>
    </location>
</feature>
<evidence type="ECO:0000313" key="5">
    <source>
        <dbReference type="EMBL" id="PPR05172.1"/>
    </source>
</evidence>
<feature type="compositionally biased region" description="Polar residues" evidence="3">
    <location>
        <begin position="172"/>
        <end position="181"/>
    </location>
</feature>
<name>A0A409YQA1_9AGAR</name>
<evidence type="ECO:0000256" key="2">
    <source>
        <dbReference type="ARBA" id="ARBA00022829"/>
    </source>
</evidence>
<evidence type="ECO:0000256" key="1">
    <source>
        <dbReference type="ARBA" id="ARBA00010845"/>
    </source>
</evidence>
<dbReference type="Pfam" id="PF07557">
    <property type="entry name" value="Shugoshin_C"/>
    <property type="match status" value="1"/>
</dbReference>
<dbReference type="EMBL" id="NHYE01000514">
    <property type="protein sequence ID" value="PPR05172.1"/>
    <property type="molecule type" value="Genomic_DNA"/>
</dbReference>
<feature type="region of interest" description="Disordered" evidence="3">
    <location>
        <begin position="149"/>
        <end position="634"/>
    </location>
</feature>
<feature type="compositionally biased region" description="Low complexity" evidence="3">
    <location>
        <begin position="417"/>
        <end position="438"/>
    </location>
</feature>
<feature type="compositionally biased region" description="Low complexity" evidence="3">
    <location>
        <begin position="569"/>
        <end position="596"/>
    </location>
</feature>
<feature type="compositionally biased region" description="Low complexity" evidence="3">
    <location>
        <begin position="489"/>
        <end position="503"/>
    </location>
</feature>
<feature type="domain" description="Shugoshin C-terminal" evidence="4">
    <location>
        <begin position="445"/>
        <end position="467"/>
    </location>
</feature>
<dbReference type="AlphaFoldDB" id="A0A409YQA1"/>
<comment type="similarity">
    <text evidence="1">Belongs to the shugoshin family.</text>
</comment>
<comment type="caution">
    <text evidence="5">The sequence shown here is derived from an EMBL/GenBank/DDBJ whole genome shotgun (WGS) entry which is preliminary data.</text>
</comment>
<feature type="compositionally biased region" description="Basic and acidic residues" evidence="3">
    <location>
        <begin position="337"/>
        <end position="350"/>
    </location>
</feature>
<feature type="compositionally biased region" description="Basic and acidic residues" evidence="3">
    <location>
        <begin position="508"/>
        <end position="519"/>
    </location>
</feature>
<accession>A0A409YQA1</accession>
<dbReference type="GO" id="GO:0045132">
    <property type="term" value="P:meiotic chromosome segregation"/>
    <property type="evidence" value="ECO:0007669"/>
    <property type="project" value="InterPro"/>
</dbReference>
<dbReference type="Proteomes" id="UP000284706">
    <property type="component" value="Unassembled WGS sequence"/>
</dbReference>
<organism evidence="5 6">
    <name type="scientific">Gymnopilus dilepis</name>
    <dbReference type="NCBI Taxonomy" id="231916"/>
    <lineage>
        <taxon>Eukaryota</taxon>
        <taxon>Fungi</taxon>
        <taxon>Dikarya</taxon>
        <taxon>Basidiomycota</taxon>
        <taxon>Agaricomycotina</taxon>
        <taxon>Agaricomycetes</taxon>
        <taxon>Agaricomycetidae</taxon>
        <taxon>Agaricales</taxon>
        <taxon>Agaricineae</taxon>
        <taxon>Hymenogastraceae</taxon>
        <taxon>Gymnopilus</taxon>
    </lineage>
</organism>
<keyword evidence="2" id="KW-0159">Chromosome partition</keyword>
<dbReference type="GO" id="GO:0000775">
    <property type="term" value="C:chromosome, centromeric region"/>
    <property type="evidence" value="ECO:0007669"/>
    <property type="project" value="InterPro"/>
</dbReference>
<dbReference type="STRING" id="231916.A0A409YQA1"/>
<gene>
    <name evidence="5" type="ORF">CVT26_012258</name>
</gene>
<dbReference type="GO" id="GO:0005634">
    <property type="term" value="C:nucleus"/>
    <property type="evidence" value="ECO:0007669"/>
    <property type="project" value="InterPro"/>
</dbReference>
<evidence type="ECO:0000256" key="3">
    <source>
        <dbReference type="SAM" id="MobiDB-lite"/>
    </source>
</evidence>
<feature type="compositionally biased region" description="Basic and acidic residues" evidence="3">
    <location>
        <begin position="371"/>
        <end position="381"/>
    </location>
</feature>
<dbReference type="InterPro" id="IPR011515">
    <property type="entry name" value="Shugoshin_C"/>
</dbReference>
<protein>
    <recommendedName>
        <fullName evidence="4">Shugoshin C-terminal domain-containing protein</fullName>
    </recommendedName>
</protein>
<evidence type="ECO:0000259" key="4">
    <source>
        <dbReference type="Pfam" id="PF07557"/>
    </source>
</evidence>
<sequence length="669" mass="72633">MSPLNRSNASPTRSSRDPLVVVRLGPQHLFFSIYPIPTPSDTMSRRESRSSLGARQNDALFEFENFKKKFLLANKHITKLNSTLSVRIEELNAQISTLYVENLRLRASEIALAAQLKREREKSRKILEDTEIATQNLVKHLNYLRHTHNVKTTSDTPQAPPSPKARRPALNVDTSSPTSPQFIRISRPPNVPGIYEEEEPRESSEEKEKQSSPSRKKTKSKPRLSASKVPVLARAPSPTPSSTKASSSHLVEAEPISAPSKPRKTLRRQSGLLRVNTESLSVPRAGSPAFGSPIRLEAGRAEEEEELAAVHGQLEVTMDQDVDPDRPVKKEKKKGKGKEQRESESEKDAFGEVVQRPKEKKKPRDEEDAMDNLKPKVKDVAPRTALQPIDSNVKDQTDMEPRPPSARQFLQPGSPVGSAPTSRGSSSPAPPASSETEGLPNGVTGRERRARKSVNYAEPKLNTKMRKPDPPPGAEPPRKKRSSAAAVMTSTSYKPTSSSSQGTAADVISDRDPESEARSSLDMPSAVALPPVSLPLRGTDGSYINPELFPLPASRPGSAAALYSPTPPARTSGSTTSGATVVPSSSSSSSLSSTTTVHSLKRKKSKPQSVISDDESDGAEADEEYMGGGSRGMNAWVNVEGRRKALPKRSAATAAVAALEDIRRHSIAF</sequence>
<dbReference type="InParanoid" id="A0A409YQA1"/>
<evidence type="ECO:0000313" key="6">
    <source>
        <dbReference type="Proteomes" id="UP000284706"/>
    </source>
</evidence>
<keyword evidence="6" id="KW-1185">Reference proteome</keyword>
<feature type="compositionally biased region" description="Acidic residues" evidence="3">
    <location>
        <begin position="612"/>
        <end position="625"/>
    </location>
</feature>
<dbReference type="OrthoDB" id="5394106at2759"/>
<proteinExistence type="inferred from homology"/>